<dbReference type="GeneID" id="85450243"/>
<accession>A0AAJ0ESD1</accession>
<organism evidence="2 3">
    <name type="scientific">Colletotrichum godetiae</name>
    <dbReference type="NCBI Taxonomy" id="1209918"/>
    <lineage>
        <taxon>Eukaryota</taxon>
        <taxon>Fungi</taxon>
        <taxon>Dikarya</taxon>
        <taxon>Ascomycota</taxon>
        <taxon>Pezizomycotina</taxon>
        <taxon>Sordariomycetes</taxon>
        <taxon>Hypocreomycetidae</taxon>
        <taxon>Glomerellales</taxon>
        <taxon>Glomerellaceae</taxon>
        <taxon>Colletotrichum</taxon>
        <taxon>Colletotrichum acutatum species complex</taxon>
    </lineage>
</organism>
<proteinExistence type="predicted"/>
<protein>
    <recommendedName>
        <fullName evidence="1">Heterokaryon incompatibility domain-containing protein</fullName>
    </recommendedName>
</protein>
<evidence type="ECO:0000259" key="1">
    <source>
        <dbReference type="Pfam" id="PF06985"/>
    </source>
</evidence>
<dbReference type="AlphaFoldDB" id="A0AAJ0ESD1"/>
<dbReference type="InterPro" id="IPR052895">
    <property type="entry name" value="HetReg/Transcr_Mod"/>
</dbReference>
<reference evidence="2" key="1">
    <citation type="submission" date="2021-06" db="EMBL/GenBank/DDBJ databases">
        <title>Comparative genomics, transcriptomics and evolutionary studies reveal genomic signatures of adaptation to plant cell wall in hemibiotrophic fungi.</title>
        <authorList>
            <consortium name="DOE Joint Genome Institute"/>
            <person name="Baroncelli R."/>
            <person name="Diaz J.F."/>
            <person name="Benocci T."/>
            <person name="Peng M."/>
            <person name="Battaglia E."/>
            <person name="Haridas S."/>
            <person name="Andreopoulos W."/>
            <person name="Labutti K."/>
            <person name="Pangilinan J."/>
            <person name="Floch G.L."/>
            <person name="Makela M.R."/>
            <person name="Henrissat B."/>
            <person name="Grigoriev I.V."/>
            <person name="Crouch J.A."/>
            <person name="De Vries R.P."/>
            <person name="Sukno S.A."/>
            <person name="Thon M.R."/>
        </authorList>
    </citation>
    <scope>NUCLEOTIDE SEQUENCE</scope>
    <source>
        <strain evidence="2">CBS 193.32</strain>
    </source>
</reference>
<dbReference type="InterPro" id="IPR010730">
    <property type="entry name" value="HET"/>
</dbReference>
<dbReference type="PANTHER" id="PTHR24148">
    <property type="entry name" value="ANKYRIN REPEAT DOMAIN-CONTAINING PROTEIN 39 HOMOLOG-RELATED"/>
    <property type="match status" value="1"/>
</dbReference>
<gene>
    <name evidence="2" type="ORF">BDP55DRAFT_164327</name>
</gene>
<evidence type="ECO:0000313" key="3">
    <source>
        <dbReference type="Proteomes" id="UP001224890"/>
    </source>
</evidence>
<dbReference type="RefSeq" id="XP_060428934.1">
    <property type="nucleotide sequence ID" value="XM_060565717.1"/>
</dbReference>
<name>A0AAJ0ESD1_9PEZI</name>
<comment type="caution">
    <text evidence="2">The sequence shown here is derived from an EMBL/GenBank/DDBJ whole genome shotgun (WGS) entry which is preliminary data.</text>
</comment>
<dbReference type="EMBL" id="JAHMHR010000023">
    <property type="protein sequence ID" value="KAK1674931.1"/>
    <property type="molecule type" value="Genomic_DNA"/>
</dbReference>
<feature type="domain" description="Heterokaryon incompatibility" evidence="1">
    <location>
        <begin position="2"/>
        <end position="86"/>
    </location>
</feature>
<dbReference type="Proteomes" id="UP001224890">
    <property type="component" value="Unassembled WGS sequence"/>
</dbReference>
<dbReference type="PANTHER" id="PTHR24148:SF81">
    <property type="entry name" value="HETEROKARYON INCOMPATIBILITY DOMAIN-CONTAINING PROTEIN"/>
    <property type="match status" value="1"/>
</dbReference>
<dbReference type="Pfam" id="PF06985">
    <property type="entry name" value="HET"/>
    <property type="match status" value="1"/>
</dbReference>
<evidence type="ECO:0000313" key="2">
    <source>
        <dbReference type="EMBL" id="KAK1674931.1"/>
    </source>
</evidence>
<keyword evidence="3" id="KW-1185">Reference proteome</keyword>
<sequence length="140" mass="16340">MQVAKMGQIYSRCSQVWAWMGNDLVPDDLQGFPERQRLHELGTMSSHAVLSSENIMSTESRRKNADMHILQLLKRKYFGRVWVIQELVLAPRVLIMIRNVIFAADHVTARKLTRPENELANTRKLSWNDTEAPWFKYIAQ</sequence>